<dbReference type="EMBL" id="CP035807">
    <property type="protein sequence ID" value="QEN05347.1"/>
    <property type="molecule type" value="Genomic_DNA"/>
</dbReference>
<feature type="transmembrane region" description="Helical" evidence="1">
    <location>
        <begin position="69"/>
        <end position="93"/>
    </location>
</feature>
<keyword evidence="1" id="KW-1133">Transmembrane helix</keyword>
<sequence>MTTVIMIVLAVILLVVSIIKSRSRSKQAVQIAKKMFLGTIVEVAGVMAIVGLVLALLPPEIIKDILGGGSTILSTIYGALIGTLTIMPAFIAFPLTKSLYVSGAHLVSLAAFLTTLTMVGFATFPIEVRHFGKKFAIVRNSISFAMALIIAFFMGLLL</sequence>
<reference evidence="2 3" key="1">
    <citation type="submission" date="2019-02" db="EMBL/GenBank/DDBJ databases">
        <authorList>
            <person name="Fomenkov A."/>
            <person name="Dubinina G."/>
            <person name="Grabovich M."/>
            <person name="Vincze T."/>
            <person name="Roberts R.J."/>
        </authorList>
    </citation>
    <scope>NUCLEOTIDE SEQUENCE [LARGE SCALE GENOMIC DNA]</scope>
    <source>
        <strain evidence="2 3">P</strain>
    </source>
</reference>
<gene>
    <name evidence="2" type="ORF">EW093_11705</name>
</gene>
<evidence type="ECO:0000313" key="3">
    <source>
        <dbReference type="Proteomes" id="UP000323824"/>
    </source>
</evidence>
<feature type="transmembrane region" description="Helical" evidence="1">
    <location>
        <begin position="99"/>
        <end position="124"/>
    </location>
</feature>
<dbReference type="KEGG" id="sper:EW093_11705"/>
<evidence type="ECO:0000313" key="2">
    <source>
        <dbReference type="EMBL" id="QEN05347.1"/>
    </source>
</evidence>
<accession>A0A5C1QD60</accession>
<proteinExistence type="predicted"/>
<name>A0A5C1QD60_9SPIO</name>
<keyword evidence="1" id="KW-0812">Transmembrane</keyword>
<feature type="transmembrane region" description="Helical" evidence="1">
    <location>
        <begin position="136"/>
        <end position="157"/>
    </location>
</feature>
<dbReference type="OrthoDB" id="370558at2"/>
<feature type="transmembrane region" description="Helical" evidence="1">
    <location>
        <begin position="35"/>
        <end position="57"/>
    </location>
</feature>
<dbReference type="RefSeq" id="WP_149568585.1">
    <property type="nucleotide sequence ID" value="NZ_CP035807.1"/>
</dbReference>
<keyword evidence="3" id="KW-1185">Reference proteome</keyword>
<organism evidence="2 3">
    <name type="scientific">Thiospirochaeta perfilievii</name>
    <dbReference type="NCBI Taxonomy" id="252967"/>
    <lineage>
        <taxon>Bacteria</taxon>
        <taxon>Pseudomonadati</taxon>
        <taxon>Spirochaetota</taxon>
        <taxon>Spirochaetia</taxon>
        <taxon>Spirochaetales</taxon>
        <taxon>Spirochaetaceae</taxon>
        <taxon>Thiospirochaeta</taxon>
    </lineage>
</organism>
<dbReference type="AlphaFoldDB" id="A0A5C1QD60"/>
<protein>
    <submittedName>
        <fullName evidence="2">Permease</fullName>
    </submittedName>
</protein>
<keyword evidence="1" id="KW-0472">Membrane</keyword>
<dbReference type="Proteomes" id="UP000323824">
    <property type="component" value="Chromosome"/>
</dbReference>
<evidence type="ECO:0000256" key="1">
    <source>
        <dbReference type="SAM" id="Phobius"/>
    </source>
</evidence>
<reference evidence="2 3" key="2">
    <citation type="submission" date="2019-09" db="EMBL/GenBank/DDBJ databases">
        <title>Complete Genome Sequence and Methylome Analysis of free living Spirochaetas.</title>
        <authorList>
            <person name="Leshcheva N."/>
            <person name="Mikheeva N."/>
        </authorList>
    </citation>
    <scope>NUCLEOTIDE SEQUENCE [LARGE SCALE GENOMIC DNA]</scope>
    <source>
        <strain evidence="2 3">P</strain>
    </source>
</reference>